<evidence type="ECO:0000259" key="6">
    <source>
        <dbReference type="PROSITE" id="PS50225"/>
    </source>
</evidence>
<dbReference type="PANTHER" id="PTHR12245:SF12">
    <property type="entry name" value="SPRY DOMAIN-CONTAINING SOCS BOX PROTEIN 3"/>
    <property type="match status" value="1"/>
</dbReference>
<comment type="similarity">
    <text evidence="2">Belongs to the SPSB family.</text>
</comment>
<evidence type="ECO:0000256" key="3">
    <source>
        <dbReference type="ARBA" id="ARBA00014684"/>
    </source>
</evidence>
<evidence type="ECO:0000256" key="1">
    <source>
        <dbReference type="ARBA" id="ARBA00004123"/>
    </source>
</evidence>
<dbReference type="InterPro" id="IPR001870">
    <property type="entry name" value="B30.2/SPRY"/>
</dbReference>
<comment type="subcellular location">
    <subcellularLocation>
        <location evidence="1">Nucleus</location>
    </subcellularLocation>
</comment>
<evidence type="ECO:0000259" key="5">
    <source>
        <dbReference type="PROSITE" id="PS50188"/>
    </source>
</evidence>
<reference evidence="7" key="1">
    <citation type="journal article" date="2023" name="PLoS Negl. Trop. Dis.">
        <title>A genome sequence for Biomphalaria pfeifferi, the major vector snail for the human-infecting parasite Schistosoma mansoni.</title>
        <authorList>
            <person name="Bu L."/>
            <person name="Lu L."/>
            <person name="Laidemitt M.R."/>
            <person name="Zhang S.M."/>
            <person name="Mutuku M."/>
            <person name="Mkoji G."/>
            <person name="Steinauer M."/>
            <person name="Loker E.S."/>
        </authorList>
    </citation>
    <scope>NUCLEOTIDE SEQUENCE</scope>
    <source>
        <strain evidence="7">KasaAsao</strain>
    </source>
</reference>
<name>A0AAD8CAR9_BIOPF</name>
<evidence type="ECO:0000313" key="7">
    <source>
        <dbReference type="EMBL" id="KAK0069417.1"/>
    </source>
</evidence>
<dbReference type="InterPro" id="IPR001496">
    <property type="entry name" value="SOCS_box"/>
</dbReference>
<accession>A0AAD8CAR9</accession>
<evidence type="ECO:0000256" key="4">
    <source>
        <dbReference type="ARBA" id="ARBA00023242"/>
    </source>
</evidence>
<dbReference type="PROSITE" id="PS50225">
    <property type="entry name" value="SOCS"/>
    <property type="match status" value="1"/>
</dbReference>
<dbReference type="CDD" id="cd12876">
    <property type="entry name" value="SPRY_SOCS3"/>
    <property type="match status" value="1"/>
</dbReference>
<dbReference type="PANTHER" id="PTHR12245">
    <property type="entry name" value="SPRY DOMAIN CONTAINING SOCS BOX PROTEIN"/>
    <property type="match status" value="1"/>
</dbReference>
<dbReference type="Pfam" id="PF00622">
    <property type="entry name" value="SPRY"/>
    <property type="match status" value="1"/>
</dbReference>
<dbReference type="InterPro" id="IPR003877">
    <property type="entry name" value="SPRY_dom"/>
</dbReference>
<gene>
    <name evidence="7" type="ORF">Bpfe_000594</name>
</gene>
<dbReference type="SMART" id="SM00449">
    <property type="entry name" value="SPRY"/>
    <property type="match status" value="1"/>
</dbReference>
<keyword evidence="4" id="KW-0539">Nucleus</keyword>
<organism evidence="7 8">
    <name type="scientific">Biomphalaria pfeifferi</name>
    <name type="common">Bloodfluke planorb</name>
    <name type="synonym">Freshwater snail</name>
    <dbReference type="NCBI Taxonomy" id="112525"/>
    <lineage>
        <taxon>Eukaryota</taxon>
        <taxon>Metazoa</taxon>
        <taxon>Spiralia</taxon>
        <taxon>Lophotrochozoa</taxon>
        <taxon>Mollusca</taxon>
        <taxon>Gastropoda</taxon>
        <taxon>Heterobranchia</taxon>
        <taxon>Euthyneura</taxon>
        <taxon>Panpulmonata</taxon>
        <taxon>Hygrophila</taxon>
        <taxon>Lymnaeoidea</taxon>
        <taxon>Planorbidae</taxon>
        <taxon>Biomphalaria</taxon>
    </lineage>
</organism>
<dbReference type="EMBL" id="JASAOG010000002">
    <property type="protein sequence ID" value="KAK0069417.1"/>
    <property type="molecule type" value="Genomic_DNA"/>
</dbReference>
<dbReference type="InterPro" id="IPR013320">
    <property type="entry name" value="ConA-like_dom_sf"/>
</dbReference>
<dbReference type="GO" id="GO:0043161">
    <property type="term" value="P:proteasome-mediated ubiquitin-dependent protein catabolic process"/>
    <property type="evidence" value="ECO:0007669"/>
    <property type="project" value="TreeGrafter"/>
</dbReference>
<comment type="caution">
    <text evidence="7">The sequence shown here is derived from an EMBL/GenBank/DDBJ whole genome shotgun (WGS) entry which is preliminary data.</text>
</comment>
<dbReference type="Proteomes" id="UP001233172">
    <property type="component" value="Unassembled WGS sequence"/>
</dbReference>
<feature type="domain" description="B30.2/SPRY" evidence="5">
    <location>
        <begin position="16"/>
        <end position="216"/>
    </location>
</feature>
<dbReference type="SUPFAM" id="SSF49899">
    <property type="entry name" value="Concanavalin A-like lectins/glucanases"/>
    <property type="match status" value="1"/>
</dbReference>
<dbReference type="InterPro" id="IPR050672">
    <property type="entry name" value="FBXO45-Fsn/SPSB_families"/>
</dbReference>
<dbReference type="InterPro" id="IPR043136">
    <property type="entry name" value="B30.2/SPRY_sf"/>
</dbReference>
<sequence length="269" mass="30146">MTTGYVLALCMSPQDGAQTTSETTESTENIIRHRDISCTERWHWDTQDVEAEGTALLCDDTKTAVTFHPHWSNGTAGIRATRPLAGELNYWEIHVGDRVFGTSLMFGLTTKKARLMSKEFKNLIGEDIHGWGLSHKGHIYHNGISSYYCKPFKEYTPVVVGILVDRKRREITYFKDGVNLGVAFKNVNQVQEDMYPTISSTAAKTYMSLGLRVRTFVDLQDRCRHIIAQSLGELAPASQGMISEDIADKVASLPLPARVKDFIRCGMHS</sequence>
<protein>
    <recommendedName>
        <fullName evidence="3">SPRY domain-containing SOCS box protein 3</fullName>
    </recommendedName>
</protein>
<feature type="domain" description="SOCS box" evidence="6">
    <location>
        <begin position="206"/>
        <end position="264"/>
    </location>
</feature>
<reference evidence="7" key="2">
    <citation type="submission" date="2023-04" db="EMBL/GenBank/DDBJ databases">
        <authorList>
            <person name="Bu L."/>
            <person name="Lu L."/>
            <person name="Laidemitt M.R."/>
            <person name="Zhang S.M."/>
            <person name="Mutuku M."/>
            <person name="Mkoji G."/>
            <person name="Steinauer M."/>
            <person name="Loker E.S."/>
        </authorList>
    </citation>
    <scope>NUCLEOTIDE SEQUENCE</scope>
    <source>
        <strain evidence="7">KasaAsao</strain>
        <tissue evidence="7">Whole Snail</tissue>
    </source>
</reference>
<dbReference type="Gene3D" id="2.60.120.920">
    <property type="match status" value="1"/>
</dbReference>
<dbReference type="InterPro" id="IPR035754">
    <property type="entry name" value="SPRY_SPSB3"/>
</dbReference>
<dbReference type="GO" id="GO:0019005">
    <property type="term" value="C:SCF ubiquitin ligase complex"/>
    <property type="evidence" value="ECO:0007669"/>
    <property type="project" value="TreeGrafter"/>
</dbReference>
<dbReference type="AlphaFoldDB" id="A0AAD8CAR9"/>
<dbReference type="PROSITE" id="PS50188">
    <property type="entry name" value="B302_SPRY"/>
    <property type="match status" value="1"/>
</dbReference>
<keyword evidence="8" id="KW-1185">Reference proteome</keyword>
<evidence type="ECO:0000313" key="8">
    <source>
        <dbReference type="Proteomes" id="UP001233172"/>
    </source>
</evidence>
<proteinExistence type="inferred from homology"/>
<dbReference type="GO" id="GO:0005634">
    <property type="term" value="C:nucleus"/>
    <property type="evidence" value="ECO:0007669"/>
    <property type="project" value="UniProtKB-SubCell"/>
</dbReference>
<evidence type="ECO:0000256" key="2">
    <source>
        <dbReference type="ARBA" id="ARBA00010910"/>
    </source>
</evidence>